<keyword evidence="1" id="KW-0472">Membrane</keyword>
<evidence type="ECO:0008006" key="4">
    <source>
        <dbReference type="Google" id="ProtNLM"/>
    </source>
</evidence>
<evidence type="ECO:0000313" key="2">
    <source>
        <dbReference type="EMBL" id="MDY7218508.1"/>
    </source>
</evidence>
<accession>A0ABU5GNE1</accession>
<proteinExistence type="predicted"/>
<evidence type="ECO:0000256" key="1">
    <source>
        <dbReference type="SAM" id="Phobius"/>
    </source>
</evidence>
<feature type="transmembrane region" description="Helical" evidence="1">
    <location>
        <begin position="134"/>
        <end position="151"/>
    </location>
</feature>
<evidence type="ECO:0000313" key="3">
    <source>
        <dbReference type="Proteomes" id="UP001294570"/>
    </source>
</evidence>
<reference evidence="2 3" key="1">
    <citation type="submission" date="2023-12" db="EMBL/GenBank/DDBJ databases">
        <title>Denitrificimonas halotolerans sp. nov.,a novel species isolated from landfill leachate.</title>
        <authorList>
            <person name="Wang S."/>
        </authorList>
    </citation>
    <scope>NUCLEOTIDE SEQUENCE [LARGE SCALE GENOMIC DNA]</scope>
    <source>
        <strain evidence="2 3">JX-1</strain>
    </source>
</reference>
<protein>
    <recommendedName>
        <fullName evidence="4">DUF3592 domain-containing protein</fullName>
    </recommendedName>
</protein>
<dbReference type="RefSeq" id="WP_321552602.1">
    <property type="nucleotide sequence ID" value="NZ_JAXIVU010000002.1"/>
</dbReference>
<keyword evidence="1" id="KW-0812">Transmembrane</keyword>
<gene>
    <name evidence="2" type="ORF">TOI97_02780</name>
</gene>
<dbReference type="EMBL" id="JAXIVU010000002">
    <property type="protein sequence ID" value="MDY7218508.1"/>
    <property type="molecule type" value="Genomic_DNA"/>
</dbReference>
<name>A0ABU5GNE1_9GAMM</name>
<comment type="caution">
    <text evidence="2">The sequence shown here is derived from an EMBL/GenBank/DDBJ whole genome shotgun (WGS) entry which is preliminary data.</text>
</comment>
<keyword evidence="3" id="KW-1185">Reference proteome</keyword>
<organism evidence="2 3">
    <name type="scientific">Denitrificimonas halotolerans</name>
    <dbReference type="NCBI Taxonomy" id="3098930"/>
    <lineage>
        <taxon>Bacteria</taxon>
        <taxon>Pseudomonadati</taxon>
        <taxon>Pseudomonadota</taxon>
        <taxon>Gammaproteobacteria</taxon>
        <taxon>Pseudomonadales</taxon>
        <taxon>Pseudomonadaceae</taxon>
        <taxon>Denitrificimonas</taxon>
    </lineage>
</organism>
<dbReference type="Proteomes" id="UP001294570">
    <property type="component" value="Unassembled WGS sequence"/>
</dbReference>
<keyword evidence="1" id="KW-1133">Transmembrane helix</keyword>
<sequence length="158" mass="17895">MMQPLTQKIIVSIVLLAGTSLFTYLQMRSLGVSEADLVYTEGRILEIITVRSIKNRDSIFYRMENLPEKVAIRRGIFSADRISRSFKPGTVLKVGHTSNITWRKTINAYSLSANGWRVYGLENYARDYRSESKSISWVVVLLTLIVAYLLGTAKSGIR</sequence>